<dbReference type="Gene3D" id="1.10.3210.10">
    <property type="entry name" value="Hypothetical protein af1432"/>
    <property type="match status" value="1"/>
</dbReference>
<feature type="region of interest" description="Disordered" evidence="1">
    <location>
        <begin position="109"/>
        <end position="150"/>
    </location>
</feature>
<evidence type="ECO:0000259" key="2">
    <source>
        <dbReference type="SMART" id="SM00954"/>
    </source>
</evidence>
<evidence type="ECO:0000313" key="4">
    <source>
        <dbReference type="Proteomes" id="UP000747110"/>
    </source>
</evidence>
<dbReference type="InterPro" id="IPR007685">
    <property type="entry name" value="RelA_SpoT"/>
</dbReference>
<protein>
    <recommendedName>
        <fullName evidence="2">RelA/SpoT domain-containing protein</fullName>
    </recommendedName>
</protein>
<name>A0A8J4CMF6_9CHLO</name>
<dbReference type="PANTHER" id="PTHR21262:SF12">
    <property type="entry name" value="GTP DIPHOSPHOKINASE CRSH, CHLOROPLASTIC-RELATED"/>
    <property type="match status" value="1"/>
</dbReference>
<gene>
    <name evidence="3" type="ORF">Vretifemale_12591</name>
</gene>
<dbReference type="PANTHER" id="PTHR21262">
    <property type="entry name" value="GUANOSINE-3',5'-BIS DIPHOSPHATE 3'-PYROPHOSPHOHYDROLASE"/>
    <property type="match status" value="1"/>
</dbReference>
<feature type="compositionally biased region" description="Low complexity" evidence="1">
    <location>
        <begin position="681"/>
        <end position="731"/>
    </location>
</feature>
<feature type="non-terminal residue" evidence="3">
    <location>
        <position position="872"/>
    </location>
</feature>
<dbReference type="SUPFAM" id="SSF109604">
    <property type="entry name" value="HD-domain/PDEase-like"/>
    <property type="match status" value="1"/>
</dbReference>
<dbReference type="CDD" id="cd05399">
    <property type="entry name" value="NT_Rel-Spo_like"/>
    <property type="match status" value="1"/>
</dbReference>
<feature type="domain" description="RelA/SpoT" evidence="2">
    <location>
        <begin position="572"/>
        <end position="824"/>
    </location>
</feature>
<feature type="compositionally biased region" description="Low complexity" evidence="1">
    <location>
        <begin position="295"/>
        <end position="306"/>
    </location>
</feature>
<dbReference type="EMBL" id="BNCP01000028">
    <property type="protein sequence ID" value="GIL83866.1"/>
    <property type="molecule type" value="Genomic_DNA"/>
</dbReference>
<proteinExistence type="predicted"/>
<accession>A0A8J4CMF6</accession>
<evidence type="ECO:0000256" key="1">
    <source>
        <dbReference type="SAM" id="MobiDB-lite"/>
    </source>
</evidence>
<feature type="region of interest" description="Disordered" evidence="1">
    <location>
        <begin position="749"/>
        <end position="772"/>
    </location>
</feature>
<dbReference type="Gene3D" id="3.30.460.10">
    <property type="entry name" value="Beta Polymerase, domain 2"/>
    <property type="match status" value="1"/>
</dbReference>
<dbReference type="GO" id="GO:0015969">
    <property type="term" value="P:guanosine tetraphosphate metabolic process"/>
    <property type="evidence" value="ECO:0007669"/>
    <property type="project" value="InterPro"/>
</dbReference>
<feature type="compositionally biased region" description="Low complexity" evidence="1">
    <location>
        <begin position="325"/>
        <end position="339"/>
    </location>
</feature>
<keyword evidence="4" id="KW-1185">Reference proteome</keyword>
<evidence type="ECO:0000313" key="3">
    <source>
        <dbReference type="EMBL" id="GIL83866.1"/>
    </source>
</evidence>
<feature type="region of interest" description="Disordered" evidence="1">
    <location>
        <begin position="1"/>
        <end position="25"/>
    </location>
</feature>
<sequence>MLAPIHAPIGTSTLQPRLRRQRSRRPNSILQASILICSLHKSNYWSGGFHRQACIYQPGYPHTVNNGTHQFHSRRLVSRKSLRSYDNDSFLNSSEPVMAAMVSTVDLKAGQSAPSSPAPPLVSKSPAPTPPMPMTAAAADAAPADSESARRGLASMAQLASAWAQVSSRLTPGALVTPDSLGPAEVSSLALSSGHQDCMDSATQGAVPTGATVVVSETLDGGASGPEEGSVSNVGAMCRAGGGGVAGDGALLQQAGISDDVQLSPRAGSWPIPPAAQQQLHGGAHGDPHVPIRRLQSPQSEQLQQQYTGPGDQRASGLGSPQQYQRKQGSGQRAQQQQQPRPHFEAIITALKLALAFLQNAPPRRDGRTPATRAVQLASTLADLCAAGLPLDASAMCAGVVAEAADLGVLGAEVIRAQLGPDVAALVHDMLRVRQAPRRIELLDDEGASAVREWCLAFHDVRACVVEVVSWWDELQHLGGLPEFEQQALALEALQIGAPLGHALGLGALSAVMEDTCFKVLFPESYASTCAWLRGLLDPAEDALFVAQQRLLAALDADPDFGRLGGALLVKARTKSLFSVMKKLLHLGEMARGGRSREELYDLLGMRAVVKPPDFLPPDEAEAAATKACYIVQDVACKLWRPIPSRSKDYIVAPKPNGYQSIHLTLQLGQLDMSYDTYGGSSSEPESSIHSSSSSGPSATSSSSTSSSSPSSSTFPVQPPSAALISSSPTLSSSTSSCEWDQLPYISTQTTPEGQVPAALGTSGRTLPGVSTRPDAAATAATAESAAAAAAGGPLCLELQIRTAAMDLAAERGDAAHAVYKGGLDARSARQLQAWTQELQRRLAEQPKGRLLLRAAASTASTMGAEAEAAME</sequence>
<dbReference type="Pfam" id="PF04607">
    <property type="entry name" value="RelA_SpoT"/>
    <property type="match status" value="1"/>
</dbReference>
<dbReference type="SUPFAM" id="SSF81301">
    <property type="entry name" value="Nucleotidyltransferase"/>
    <property type="match status" value="2"/>
</dbReference>
<dbReference type="OrthoDB" id="427950at2759"/>
<dbReference type="Proteomes" id="UP000747110">
    <property type="component" value="Unassembled WGS sequence"/>
</dbReference>
<dbReference type="AlphaFoldDB" id="A0A8J4CMF6"/>
<dbReference type="Pfam" id="PF13328">
    <property type="entry name" value="HD_4"/>
    <property type="match status" value="1"/>
</dbReference>
<dbReference type="SMART" id="SM00954">
    <property type="entry name" value="RelA_SpoT"/>
    <property type="match status" value="1"/>
</dbReference>
<organism evidence="3 4">
    <name type="scientific">Volvox reticuliferus</name>
    <dbReference type="NCBI Taxonomy" id="1737510"/>
    <lineage>
        <taxon>Eukaryota</taxon>
        <taxon>Viridiplantae</taxon>
        <taxon>Chlorophyta</taxon>
        <taxon>core chlorophytes</taxon>
        <taxon>Chlorophyceae</taxon>
        <taxon>CS clade</taxon>
        <taxon>Chlamydomonadales</taxon>
        <taxon>Volvocaceae</taxon>
        <taxon>Volvox</taxon>
    </lineage>
</organism>
<comment type="caution">
    <text evidence="3">The sequence shown here is derived from an EMBL/GenBank/DDBJ whole genome shotgun (WGS) entry which is preliminary data.</text>
</comment>
<feature type="compositionally biased region" description="Low complexity" evidence="1">
    <location>
        <begin position="134"/>
        <end position="145"/>
    </location>
</feature>
<dbReference type="InterPro" id="IPR043519">
    <property type="entry name" value="NT_sf"/>
</dbReference>
<feature type="region of interest" description="Disordered" evidence="1">
    <location>
        <begin position="262"/>
        <end position="341"/>
    </location>
</feature>
<feature type="region of interest" description="Disordered" evidence="1">
    <location>
        <begin position="677"/>
        <end position="731"/>
    </location>
</feature>
<reference evidence="3" key="1">
    <citation type="journal article" date="2021" name="Proc. Natl. Acad. Sci. U.S.A.">
        <title>Three genomes in the algal genus Volvox reveal the fate of a haploid sex-determining region after a transition to homothallism.</title>
        <authorList>
            <person name="Yamamoto K."/>
            <person name="Hamaji T."/>
            <person name="Kawai-Toyooka H."/>
            <person name="Matsuzaki R."/>
            <person name="Takahashi F."/>
            <person name="Nishimura Y."/>
            <person name="Kawachi M."/>
            <person name="Noguchi H."/>
            <person name="Minakuchi Y."/>
            <person name="Umen J.G."/>
            <person name="Toyoda A."/>
            <person name="Nozaki H."/>
        </authorList>
    </citation>
    <scope>NUCLEOTIDE SEQUENCE</scope>
    <source>
        <strain evidence="3">NIES-3786</strain>
    </source>
</reference>